<reference evidence="2 3" key="1">
    <citation type="submission" date="2023-01" db="EMBL/GenBank/DDBJ databases">
        <authorList>
            <person name="Whitehead M."/>
        </authorList>
    </citation>
    <scope>NUCLEOTIDE SEQUENCE [LARGE SCALE GENOMIC DNA]</scope>
</reference>
<accession>A0AAV0XU32</accession>
<organism evidence="2 3">
    <name type="scientific">Macrosiphum euphorbiae</name>
    <name type="common">potato aphid</name>
    <dbReference type="NCBI Taxonomy" id="13131"/>
    <lineage>
        <taxon>Eukaryota</taxon>
        <taxon>Metazoa</taxon>
        <taxon>Ecdysozoa</taxon>
        <taxon>Arthropoda</taxon>
        <taxon>Hexapoda</taxon>
        <taxon>Insecta</taxon>
        <taxon>Pterygota</taxon>
        <taxon>Neoptera</taxon>
        <taxon>Paraneoptera</taxon>
        <taxon>Hemiptera</taxon>
        <taxon>Sternorrhyncha</taxon>
        <taxon>Aphidomorpha</taxon>
        <taxon>Aphidoidea</taxon>
        <taxon>Aphididae</taxon>
        <taxon>Macrosiphini</taxon>
        <taxon>Macrosiphum</taxon>
    </lineage>
</organism>
<dbReference type="Pfam" id="PF14291">
    <property type="entry name" value="DUF4371"/>
    <property type="match status" value="1"/>
</dbReference>
<name>A0AAV0XU32_9HEMI</name>
<evidence type="ECO:0000313" key="3">
    <source>
        <dbReference type="Proteomes" id="UP001160148"/>
    </source>
</evidence>
<dbReference type="EMBL" id="CARXXK010001019">
    <property type="protein sequence ID" value="CAI6372139.1"/>
    <property type="molecule type" value="Genomic_DNA"/>
</dbReference>
<dbReference type="InterPro" id="IPR012337">
    <property type="entry name" value="RNaseH-like_sf"/>
</dbReference>
<dbReference type="PANTHER" id="PTHR45749:SF21">
    <property type="entry name" value="DUF4371 DOMAIN-CONTAINING PROTEIN"/>
    <property type="match status" value="1"/>
</dbReference>
<dbReference type="AlphaFoldDB" id="A0AAV0XU32"/>
<feature type="domain" description="DUF4371" evidence="1">
    <location>
        <begin position="3"/>
        <end position="104"/>
    </location>
</feature>
<keyword evidence="3" id="KW-1185">Reference proteome</keyword>
<evidence type="ECO:0000259" key="1">
    <source>
        <dbReference type="Pfam" id="PF14291"/>
    </source>
</evidence>
<dbReference type="InterPro" id="IPR025398">
    <property type="entry name" value="DUF4371"/>
</dbReference>
<gene>
    <name evidence="2" type="ORF">MEUPH1_LOCUS26057</name>
</gene>
<dbReference type="PANTHER" id="PTHR45749">
    <property type="match status" value="1"/>
</dbReference>
<proteinExistence type="predicted"/>
<dbReference type="Proteomes" id="UP001160148">
    <property type="component" value="Unassembled WGS sequence"/>
</dbReference>
<protein>
    <recommendedName>
        <fullName evidence="1">DUF4371 domain-containing protein</fullName>
    </recommendedName>
</protein>
<evidence type="ECO:0000313" key="2">
    <source>
        <dbReference type="EMBL" id="CAI6372139.1"/>
    </source>
</evidence>
<dbReference type="SUPFAM" id="SSF53098">
    <property type="entry name" value="Ribonuclease H-like"/>
    <property type="match status" value="1"/>
</dbReference>
<sequence>MGQQVRQTIFEQIKKSKYFSIFFDCTPDKSHQEQISQIIRYVYISNGDIMIKELFIDFICTNEKSGSGISNEILNTIRNNGLDIMDCRGQCYDNGANMAGSINGVQSHILRVNELATFLPCSAHSLNLVGVHAAEVSPMMITFFGLIQNIYLFFLARQVDGNS</sequence>
<comment type="caution">
    <text evidence="2">The sequence shown here is derived from an EMBL/GenBank/DDBJ whole genome shotgun (WGS) entry which is preliminary data.</text>
</comment>